<proteinExistence type="predicted"/>
<sequence length="209" mass="23213">MTSIVTDFISVDPSPEFSRTINAYKQTVRDLVGNQIFLNEPPHMTAYLARFVAGTDLSQSVVRLAESIPAPTLRTTGWHVFDADPMTGNRTLVVNFDEPSQSLLRSIQEQIGSSLQGLYDPAATKQRYAEAWQHFAPEQRKAVETVGFPFWGAGWHPHFTIASISPLDWPTVADKLLPSPPSGEIVCPSLSQYRVIDGESHLIFSSDLR</sequence>
<dbReference type="RefSeq" id="WP_144970681.1">
    <property type="nucleotide sequence ID" value="NZ_CP036289.1"/>
</dbReference>
<protein>
    <recommendedName>
        <fullName evidence="3">2',5' RNA ligase family</fullName>
    </recommendedName>
</protein>
<dbReference type="InterPro" id="IPR009097">
    <property type="entry name" value="Cyclic_Pdiesterase"/>
</dbReference>
<gene>
    <name evidence="1" type="ORF">Pan97_06650</name>
</gene>
<evidence type="ECO:0000313" key="1">
    <source>
        <dbReference type="EMBL" id="QDU73667.1"/>
    </source>
</evidence>
<name>A0A518C366_9BACT</name>
<dbReference type="AlphaFoldDB" id="A0A518C366"/>
<dbReference type="EMBL" id="CP036289">
    <property type="protein sequence ID" value="QDU73667.1"/>
    <property type="molecule type" value="Genomic_DNA"/>
</dbReference>
<keyword evidence="2" id="KW-1185">Reference proteome</keyword>
<reference evidence="2" key="1">
    <citation type="submission" date="2019-02" db="EMBL/GenBank/DDBJ databases">
        <title>Deep-cultivation of Planctomycetes and their phenomic and genomic characterization uncovers novel biology.</title>
        <authorList>
            <person name="Wiegand S."/>
            <person name="Jogler M."/>
            <person name="Boedeker C."/>
            <person name="Pinto D."/>
            <person name="Vollmers J."/>
            <person name="Rivas-Marin E."/>
            <person name="Kohn T."/>
            <person name="Peeters S.H."/>
            <person name="Heuer A."/>
            <person name="Rast P."/>
            <person name="Oberbeckmann S."/>
            <person name="Bunk B."/>
            <person name="Jeske O."/>
            <person name="Meyerdierks A."/>
            <person name="Storesund J.E."/>
            <person name="Kallscheuer N."/>
            <person name="Luecker S."/>
            <person name="Lage O.M."/>
            <person name="Pohl T."/>
            <person name="Merkel B.J."/>
            <person name="Hornburger P."/>
            <person name="Mueller R.-W."/>
            <person name="Bruemmer F."/>
            <person name="Labrenz M."/>
            <person name="Spormann A.M."/>
            <person name="Op den Camp H."/>
            <person name="Overmann J."/>
            <person name="Amann R."/>
            <person name="Jetten M.S.M."/>
            <person name="Mascher T."/>
            <person name="Medema M.H."/>
            <person name="Devos D.P."/>
            <person name="Kaster A.-K."/>
            <person name="Ovreas L."/>
            <person name="Rohde M."/>
            <person name="Galperin M.Y."/>
            <person name="Jogler C."/>
        </authorList>
    </citation>
    <scope>NUCLEOTIDE SEQUENCE [LARGE SCALE GENOMIC DNA]</scope>
    <source>
        <strain evidence="2">Pan97</strain>
    </source>
</reference>
<dbReference type="SUPFAM" id="SSF55144">
    <property type="entry name" value="LigT-like"/>
    <property type="match status" value="1"/>
</dbReference>
<dbReference type="Proteomes" id="UP000318626">
    <property type="component" value="Chromosome"/>
</dbReference>
<organism evidence="1 2">
    <name type="scientific">Bremerella volcania</name>
    <dbReference type="NCBI Taxonomy" id="2527984"/>
    <lineage>
        <taxon>Bacteria</taxon>
        <taxon>Pseudomonadati</taxon>
        <taxon>Planctomycetota</taxon>
        <taxon>Planctomycetia</taxon>
        <taxon>Pirellulales</taxon>
        <taxon>Pirellulaceae</taxon>
        <taxon>Bremerella</taxon>
    </lineage>
</organism>
<dbReference type="Gene3D" id="3.90.1140.10">
    <property type="entry name" value="Cyclic phosphodiesterase"/>
    <property type="match status" value="1"/>
</dbReference>
<evidence type="ECO:0008006" key="3">
    <source>
        <dbReference type="Google" id="ProtNLM"/>
    </source>
</evidence>
<accession>A0A518C366</accession>
<dbReference type="OrthoDB" id="283442at2"/>
<dbReference type="KEGG" id="bvo:Pan97_06650"/>
<evidence type="ECO:0000313" key="2">
    <source>
        <dbReference type="Proteomes" id="UP000318626"/>
    </source>
</evidence>